<reference evidence="3" key="3">
    <citation type="submission" date="2020-06" db="EMBL/GenBank/DDBJ databases">
        <authorList>
            <person name="Arumugam K."/>
            <person name="Besarab I."/>
            <person name="Haryono M."/>
            <person name="Bagci C."/>
            <person name="Beier S."/>
            <person name="Buchfink B."/>
            <person name="Gorska A."/>
            <person name="Qiu G."/>
            <person name="Huson D.H."/>
            <person name="Williams R.B."/>
        </authorList>
    </citation>
    <scope>NUCLEOTIDE SEQUENCE</scope>
    <source>
        <strain evidence="3">SSA1</strain>
    </source>
</reference>
<keyword evidence="1" id="KW-0812">Transmembrane</keyword>
<dbReference type="KEGG" id="acog:HWD57_20005"/>
<accession>A0A7D5SCW8</accession>
<dbReference type="STRING" id="1453999.AW06_003154"/>
<sequence length="207" mass="22481">MSDKFPETLAMRFSSQSFALLAFLAIPLVIVLGVLAHQLIDPELARGTADYVGNYALLERLRQACLILSFALAGGLWFLAFGLLLVARQRSLLWLVLAFLGPLGLVAVAVVGRAPAAGGERAAWPWRLAREAAIFVAIVVLAHFLVYAKNEVLIAWTAASRGVESAVIIAEQTASSGMWAFGEFLQILFLTGLFYLVRPLVGRRKPT</sequence>
<keyword evidence="1" id="KW-0472">Membrane</keyword>
<feature type="transmembrane region" description="Helical" evidence="1">
    <location>
        <begin position="20"/>
        <end position="40"/>
    </location>
</feature>
<proteinExistence type="predicted"/>
<name>A0A080M3G3_9PROT</name>
<evidence type="ECO:0000256" key="1">
    <source>
        <dbReference type="SAM" id="Phobius"/>
    </source>
</evidence>
<evidence type="ECO:0000313" key="3">
    <source>
        <dbReference type="EMBL" id="QLH51820.1"/>
    </source>
</evidence>
<dbReference type="Proteomes" id="UP000021315">
    <property type="component" value="Unassembled WGS sequence"/>
</dbReference>
<feature type="transmembrane region" description="Helical" evidence="1">
    <location>
        <begin position="92"/>
        <end position="111"/>
    </location>
</feature>
<evidence type="ECO:0000313" key="4">
    <source>
        <dbReference type="Proteomes" id="UP000021315"/>
    </source>
</evidence>
<feature type="transmembrane region" description="Helical" evidence="1">
    <location>
        <begin position="132"/>
        <end position="148"/>
    </location>
</feature>
<feature type="transmembrane region" description="Helical" evidence="1">
    <location>
        <begin position="178"/>
        <end position="197"/>
    </location>
</feature>
<dbReference type="Proteomes" id="UP000509684">
    <property type="component" value="Chromosome"/>
</dbReference>
<dbReference type="RefSeq" id="WP_034951269.1">
    <property type="nucleotide sequence ID" value="NZ_JDST02000074.1"/>
</dbReference>
<gene>
    <name evidence="2" type="ORF">AW06_003154</name>
    <name evidence="3" type="ORF">HWD57_20005</name>
</gene>
<feature type="transmembrane region" description="Helical" evidence="1">
    <location>
        <begin position="61"/>
        <end position="86"/>
    </location>
</feature>
<dbReference type="EMBL" id="CP058708">
    <property type="protein sequence ID" value="QLH51820.1"/>
    <property type="molecule type" value="Genomic_DNA"/>
</dbReference>
<organism evidence="2 4">
    <name type="scientific">Candidatus Accumulibacter cognatus</name>
    <dbReference type="NCBI Taxonomy" id="2954383"/>
    <lineage>
        <taxon>Bacteria</taxon>
        <taxon>Pseudomonadati</taxon>
        <taxon>Pseudomonadota</taxon>
        <taxon>Betaproteobacteria</taxon>
        <taxon>Candidatus Accumulibacter</taxon>
    </lineage>
</organism>
<accession>A0A080M3G3</accession>
<keyword evidence="4" id="KW-1185">Reference proteome</keyword>
<evidence type="ECO:0000313" key="2">
    <source>
        <dbReference type="EMBL" id="KFB75773.1"/>
    </source>
</evidence>
<evidence type="ECO:0000313" key="5">
    <source>
        <dbReference type="Proteomes" id="UP000509684"/>
    </source>
</evidence>
<dbReference type="AlphaFoldDB" id="A0A080M3G3"/>
<protein>
    <submittedName>
        <fullName evidence="2">Uncharacterized protein</fullName>
    </submittedName>
</protein>
<keyword evidence="1" id="KW-1133">Transmembrane helix</keyword>
<dbReference type="EMBL" id="JDST02000074">
    <property type="protein sequence ID" value="KFB75773.1"/>
    <property type="molecule type" value="Genomic_DNA"/>
</dbReference>
<reference evidence="3 5" key="2">
    <citation type="journal article" date="2019" name="Microbiome">
        <title>Annotated bacterial chromosomes from frame-shift-corrected long-read metagenomic data.</title>
        <authorList>
            <person name="Arumugam K."/>
            <person name="Bagci C."/>
            <person name="Bessarab I."/>
            <person name="Beier S."/>
            <person name="Buchfink B."/>
            <person name="Gorska A."/>
            <person name="Qiu G."/>
            <person name="Huson D.H."/>
            <person name="Williams R.B.H."/>
        </authorList>
    </citation>
    <scope>NUCLEOTIDE SEQUENCE [LARGE SCALE GENOMIC DNA]</scope>
    <source>
        <strain evidence="3">SSA1</strain>
    </source>
</reference>
<reference evidence="2 4" key="1">
    <citation type="submission" date="2014-02" db="EMBL/GenBank/DDBJ databases">
        <title>Expanding our view of genomic diversity in Candidatus Accumulibacter clades.</title>
        <authorList>
            <person name="Skennerton C.T."/>
            <person name="Barr J.J."/>
            <person name="Slater F.R."/>
            <person name="Bond P.L."/>
            <person name="Tyson G.W."/>
        </authorList>
    </citation>
    <scope>NUCLEOTIDE SEQUENCE [LARGE SCALE GENOMIC DNA]</scope>
    <source>
        <strain evidence="4">SK-02</strain>
    </source>
</reference>